<comment type="similarity">
    <text evidence="9">Belongs to the binding-protein-dependent transport system permease family.</text>
</comment>
<keyword evidence="4 9" id="KW-0812">Transmembrane</keyword>
<sequence length="479" mass="52917">MDLLRIIADSMILPTIWARGMKNNASSPFRFFPFLIVFLHLVLLVVSSKRGWMPPFEFFSILLFVSNCVCAVITINRKVNVTMLSAIMLIIAGHAVIGHRIAPDSLTSGAILMVNILIVYVGFNIYTFLSGAHFAVFAASYLVLFYIFIIQMENAEALFILSLMGLAATARKFSLISYFWALVASFTVFQPYPWQSLAILFLIITVILSVPEEDRSPVFFIFLVCGLALLFFVLFPVFVLVFNEDVRSLINVLKVHDVKMALMRTMVTATLSTIILGVFGIPFSYVLSRVKFKGKTLIMSLMDIPIIIPQSAAGIALLRVFGHNQVVGEFFLRVFGIQFDATMLGILLAQVFVAMPFMIKSAYTAFCGVPPDLERCACTLGATRLSAFRRIALPIAARGICIGAVLAWARAAGEFGAVLFIAPYPQTAPVVVYNRFLSLGIVQTAPLVAALIIFSASLFFLLQISARLLPDIHSREDKA</sequence>
<feature type="transmembrane region" description="Helical" evidence="9">
    <location>
        <begin position="81"/>
        <end position="97"/>
    </location>
</feature>
<dbReference type="PANTHER" id="PTHR30406">
    <property type="entry name" value="SULFATE TRANSPORT SYSTEM PERMEASE PROTEIN"/>
    <property type="match status" value="1"/>
</dbReference>
<dbReference type="InterPro" id="IPR005667">
    <property type="entry name" value="Sulph_transpt2"/>
</dbReference>
<dbReference type="CDD" id="cd06261">
    <property type="entry name" value="TM_PBP2"/>
    <property type="match status" value="1"/>
</dbReference>
<dbReference type="InterPro" id="IPR000515">
    <property type="entry name" value="MetI-like"/>
</dbReference>
<evidence type="ECO:0000313" key="12">
    <source>
        <dbReference type="Proteomes" id="UP000266426"/>
    </source>
</evidence>
<feature type="transmembrane region" description="Helical" evidence="9">
    <location>
        <begin position="29"/>
        <end position="46"/>
    </location>
</feature>
<evidence type="ECO:0000256" key="1">
    <source>
        <dbReference type="ARBA" id="ARBA00004651"/>
    </source>
</evidence>
<evidence type="ECO:0000256" key="4">
    <source>
        <dbReference type="ARBA" id="ARBA00022692"/>
    </source>
</evidence>
<evidence type="ECO:0000256" key="5">
    <source>
        <dbReference type="ARBA" id="ARBA00022989"/>
    </source>
</evidence>
<name>A0A3A4R3Y7_9BACT</name>
<organism evidence="11 12">
    <name type="scientific">Candidatus Auribacter fodinae</name>
    <dbReference type="NCBI Taxonomy" id="2093366"/>
    <lineage>
        <taxon>Bacteria</taxon>
        <taxon>Pseudomonadati</taxon>
        <taxon>Candidatus Auribacterota</taxon>
        <taxon>Candidatus Auribacteria</taxon>
        <taxon>Candidatus Auribacterales</taxon>
        <taxon>Candidatus Auribacteraceae</taxon>
        <taxon>Candidatus Auribacter</taxon>
    </lineage>
</organism>
<evidence type="ECO:0000256" key="9">
    <source>
        <dbReference type="RuleBase" id="RU363032"/>
    </source>
</evidence>
<comment type="caution">
    <text evidence="11">The sequence shown here is derived from an EMBL/GenBank/DDBJ whole genome shotgun (WGS) entry which is preliminary data.</text>
</comment>
<feature type="transmembrane region" description="Helical" evidence="9">
    <location>
        <begin position="157"/>
        <end position="180"/>
    </location>
</feature>
<feature type="transmembrane region" description="Helical" evidence="9">
    <location>
        <begin position="192"/>
        <end position="211"/>
    </location>
</feature>
<evidence type="ECO:0000256" key="7">
    <source>
        <dbReference type="ARBA" id="ARBA00023136"/>
    </source>
</evidence>
<feature type="transmembrane region" description="Helical" evidence="9">
    <location>
        <begin position="109"/>
        <end position="126"/>
    </location>
</feature>
<comment type="function">
    <text evidence="8">Part of the ABC transporter complex CysAWTP (TC 3.A.1.6.1) involved in sulfate/thiosulfate import. Probably responsible for the translocation of the substrate across the membrane.</text>
</comment>
<dbReference type="Proteomes" id="UP000266426">
    <property type="component" value="Unassembled WGS sequence"/>
</dbReference>
<feature type="transmembrane region" description="Helical" evidence="9">
    <location>
        <begin position="297"/>
        <end position="318"/>
    </location>
</feature>
<dbReference type="InterPro" id="IPR035906">
    <property type="entry name" value="MetI-like_sf"/>
</dbReference>
<evidence type="ECO:0000256" key="8">
    <source>
        <dbReference type="ARBA" id="ARBA00025323"/>
    </source>
</evidence>
<evidence type="ECO:0000313" key="11">
    <source>
        <dbReference type="EMBL" id="RJP59373.1"/>
    </source>
</evidence>
<feature type="transmembrane region" description="Helical" evidence="9">
    <location>
        <begin position="58"/>
        <end position="75"/>
    </location>
</feature>
<dbReference type="GO" id="GO:0015419">
    <property type="term" value="F:ABC-type sulfate transporter activity"/>
    <property type="evidence" value="ECO:0007669"/>
    <property type="project" value="InterPro"/>
</dbReference>
<feature type="transmembrane region" description="Helical" evidence="9">
    <location>
        <begin position="262"/>
        <end position="285"/>
    </location>
</feature>
<keyword evidence="5 9" id="KW-1133">Transmembrane helix</keyword>
<feature type="transmembrane region" description="Helical" evidence="9">
    <location>
        <begin position="399"/>
        <end position="424"/>
    </location>
</feature>
<dbReference type="PANTHER" id="PTHR30406:SF8">
    <property type="entry name" value="SULFATE TRANSPORT SYSTEM PERMEASE PROTEIN CYST"/>
    <property type="match status" value="1"/>
</dbReference>
<evidence type="ECO:0000256" key="3">
    <source>
        <dbReference type="ARBA" id="ARBA00022448"/>
    </source>
</evidence>
<evidence type="ECO:0000256" key="2">
    <source>
        <dbReference type="ARBA" id="ARBA00011779"/>
    </source>
</evidence>
<dbReference type="PROSITE" id="PS50928">
    <property type="entry name" value="ABC_TM1"/>
    <property type="match status" value="1"/>
</dbReference>
<reference evidence="11 12" key="1">
    <citation type="journal article" date="2017" name="ISME J.">
        <title>Energy and carbon metabolisms in a deep terrestrial subsurface fluid microbial community.</title>
        <authorList>
            <person name="Momper L."/>
            <person name="Jungbluth S.P."/>
            <person name="Lee M.D."/>
            <person name="Amend J.P."/>
        </authorList>
    </citation>
    <scope>NUCLEOTIDE SEQUENCE [LARGE SCALE GENOMIC DNA]</scope>
    <source>
        <strain evidence="11">SURF_26</strain>
    </source>
</reference>
<dbReference type="Pfam" id="PF00528">
    <property type="entry name" value="BPD_transp_1"/>
    <property type="match status" value="1"/>
</dbReference>
<proteinExistence type="inferred from homology"/>
<dbReference type="EMBL" id="QZJZ01000050">
    <property type="protein sequence ID" value="RJP59373.1"/>
    <property type="molecule type" value="Genomic_DNA"/>
</dbReference>
<comment type="subcellular location">
    <subcellularLocation>
        <location evidence="1 9">Cell membrane</location>
        <topology evidence="1 9">Multi-pass membrane protein</topology>
    </subcellularLocation>
</comment>
<keyword evidence="6" id="KW-0764">Sulfate transport</keyword>
<feature type="transmembrane region" description="Helical" evidence="9">
    <location>
        <begin position="436"/>
        <end position="462"/>
    </location>
</feature>
<dbReference type="AlphaFoldDB" id="A0A3A4R3Y7"/>
<evidence type="ECO:0000259" key="10">
    <source>
        <dbReference type="PROSITE" id="PS50928"/>
    </source>
</evidence>
<comment type="subunit">
    <text evidence="2">The complex is composed of two ATP-binding proteins (CysA), two transmembrane proteins (CysT and CysW) and a solute-binding protein (CysP).</text>
</comment>
<dbReference type="Gene3D" id="1.10.3720.10">
    <property type="entry name" value="MetI-like"/>
    <property type="match status" value="1"/>
</dbReference>
<feature type="domain" description="ABC transmembrane type-1" evidence="10">
    <location>
        <begin position="262"/>
        <end position="460"/>
    </location>
</feature>
<protein>
    <submittedName>
        <fullName evidence="11">ABC transporter permease subunit</fullName>
    </submittedName>
</protein>
<keyword evidence="3 9" id="KW-0813">Transport</keyword>
<evidence type="ECO:0000256" key="6">
    <source>
        <dbReference type="ARBA" id="ARBA00023032"/>
    </source>
</evidence>
<dbReference type="GO" id="GO:0005886">
    <property type="term" value="C:plasma membrane"/>
    <property type="evidence" value="ECO:0007669"/>
    <property type="project" value="UniProtKB-SubCell"/>
</dbReference>
<feature type="transmembrane region" description="Helical" evidence="9">
    <location>
        <begin position="218"/>
        <end position="242"/>
    </location>
</feature>
<feature type="transmembrane region" description="Helical" evidence="9">
    <location>
        <begin position="132"/>
        <end position="150"/>
    </location>
</feature>
<dbReference type="SUPFAM" id="SSF161098">
    <property type="entry name" value="MetI-like"/>
    <property type="match status" value="1"/>
</dbReference>
<feature type="transmembrane region" description="Helical" evidence="9">
    <location>
        <begin position="330"/>
        <end position="353"/>
    </location>
</feature>
<gene>
    <name evidence="11" type="ORF">C4541_06170</name>
</gene>
<keyword evidence="7 9" id="KW-0472">Membrane</keyword>
<accession>A0A3A4R3Y7</accession>